<evidence type="ECO:0000313" key="1">
    <source>
        <dbReference type="EMBL" id="KAE9615219.1"/>
    </source>
</evidence>
<reference evidence="2" key="1">
    <citation type="journal article" date="2020" name="Nat. Commun.">
        <title>Genome sequence of the cluster root forming white lupin.</title>
        <authorList>
            <person name="Hufnagel B."/>
            <person name="Marques A."/>
            <person name="Soriano A."/>
            <person name="Marques L."/>
            <person name="Divol F."/>
            <person name="Doumas P."/>
            <person name="Sallet E."/>
            <person name="Mancinotti D."/>
            <person name="Carrere S."/>
            <person name="Marande W."/>
            <person name="Arribat S."/>
            <person name="Keller J."/>
            <person name="Huneau C."/>
            <person name="Blein T."/>
            <person name="Aime D."/>
            <person name="Laguerre M."/>
            <person name="Taylor J."/>
            <person name="Schubert V."/>
            <person name="Nelson M."/>
            <person name="Geu-Flores F."/>
            <person name="Crespi M."/>
            <person name="Gallardo-Guerrero K."/>
            <person name="Delaux P.-M."/>
            <person name="Salse J."/>
            <person name="Berges H."/>
            <person name="Guyot R."/>
            <person name="Gouzy J."/>
            <person name="Peret B."/>
        </authorList>
    </citation>
    <scope>NUCLEOTIDE SEQUENCE [LARGE SCALE GENOMIC DNA]</scope>
    <source>
        <strain evidence="2">cv. Amiga</strain>
    </source>
</reference>
<protein>
    <submittedName>
        <fullName evidence="1">Uncharacterized protein</fullName>
    </submittedName>
</protein>
<gene>
    <name evidence="1" type="ORF">Lalb_Chr04g0252961</name>
</gene>
<comment type="caution">
    <text evidence="1">The sequence shown here is derived from an EMBL/GenBank/DDBJ whole genome shotgun (WGS) entry which is preliminary data.</text>
</comment>
<keyword evidence="2" id="KW-1185">Reference proteome</keyword>
<proteinExistence type="predicted"/>
<dbReference type="AlphaFoldDB" id="A0A6A4QNJ7"/>
<organism evidence="1 2">
    <name type="scientific">Lupinus albus</name>
    <name type="common">White lupine</name>
    <name type="synonym">Lupinus termis</name>
    <dbReference type="NCBI Taxonomy" id="3870"/>
    <lineage>
        <taxon>Eukaryota</taxon>
        <taxon>Viridiplantae</taxon>
        <taxon>Streptophyta</taxon>
        <taxon>Embryophyta</taxon>
        <taxon>Tracheophyta</taxon>
        <taxon>Spermatophyta</taxon>
        <taxon>Magnoliopsida</taxon>
        <taxon>eudicotyledons</taxon>
        <taxon>Gunneridae</taxon>
        <taxon>Pentapetalae</taxon>
        <taxon>rosids</taxon>
        <taxon>fabids</taxon>
        <taxon>Fabales</taxon>
        <taxon>Fabaceae</taxon>
        <taxon>Papilionoideae</taxon>
        <taxon>50 kb inversion clade</taxon>
        <taxon>genistoids sensu lato</taxon>
        <taxon>core genistoids</taxon>
        <taxon>Genisteae</taxon>
        <taxon>Lupinus</taxon>
    </lineage>
</organism>
<dbReference type="Proteomes" id="UP000447434">
    <property type="component" value="Chromosome 4"/>
</dbReference>
<dbReference type="EMBL" id="WOCE01000004">
    <property type="protein sequence ID" value="KAE9615219.1"/>
    <property type="molecule type" value="Genomic_DNA"/>
</dbReference>
<accession>A0A6A4QNJ7</accession>
<name>A0A6A4QNJ7_LUPAL</name>
<evidence type="ECO:0000313" key="2">
    <source>
        <dbReference type="Proteomes" id="UP000447434"/>
    </source>
</evidence>
<sequence length="51" mass="5861">MRNFKSTVALQKPCLKKVPGMQAQNKREMMLKMLVNMSWEVTSLLPHSQNG</sequence>